<gene>
    <name evidence="2" type="ORF">P9H32_11670</name>
</gene>
<proteinExistence type="predicted"/>
<reference evidence="2 3" key="1">
    <citation type="journal article" date="2024" name="Appl. Environ. Microbiol.">
        <title>Pontiella agarivorans sp. nov., a novel marine anaerobic bacterium capable of degrading macroalgal polysaccharides and fixing nitrogen.</title>
        <authorList>
            <person name="Liu N."/>
            <person name="Kivenson V."/>
            <person name="Peng X."/>
            <person name="Cui Z."/>
            <person name="Lankiewicz T.S."/>
            <person name="Gosselin K.M."/>
            <person name="English C.J."/>
            <person name="Blair E.M."/>
            <person name="O'Malley M.A."/>
            <person name="Valentine D.L."/>
        </authorList>
    </citation>
    <scope>NUCLEOTIDE SEQUENCE [LARGE SCALE GENOMIC DNA]</scope>
    <source>
        <strain evidence="2 3">NLcol2</strain>
    </source>
</reference>
<organism evidence="2 3">
    <name type="scientific">Pontiella agarivorans</name>
    <dbReference type="NCBI Taxonomy" id="3038953"/>
    <lineage>
        <taxon>Bacteria</taxon>
        <taxon>Pseudomonadati</taxon>
        <taxon>Kiritimatiellota</taxon>
        <taxon>Kiritimatiellia</taxon>
        <taxon>Kiritimatiellales</taxon>
        <taxon>Pontiellaceae</taxon>
        <taxon>Pontiella</taxon>
    </lineage>
</organism>
<comment type="caution">
    <text evidence="2">The sequence shown here is derived from an EMBL/GenBank/DDBJ whole genome shotgun (WGS) entry which is preliminary data.</text>
</comment>
<feature type="transmembrane region" description="Helical" evidence="1">
    <location>
        <begin position="28"/>
        <end position="54"/>
    </location>
</feature>
<keyword evidence="1" id="KW-0812">Transmembrane</keyword>
<accession>A0ABU5MYM6</accession>
<name>A0ABU5MYM6_9BACT</name>
<evidence type="ECO:0000256" key="1">
    <source>
        <dbReference type="SAM" id="Phobius"/>
    </source>
</evidence>
<dbReference type="Proteomes" id="UP001290861">
    <property type="component" value="Unassembled WGS sequence"/>
</dbReference>
<dbReference type="EMBL" id="JARVCO010000010">
    <property type="protein sequence ID" value="MDZ8119282.1"/>
    <property type="molecule type" value="Genomic_DNA"/>
</dbReference>
<evidence type="ECO:0000313" key="2">
    <source>
        <dbReference type="EMBL" id="MDZ8119282.1"/>
    </source>
</evidence>
<keyword evidence="1" id="KW-1133">Transmembrane helix</keyword>
<sequence>MAADFKINLAKDLTSTHEERVRFYNGMLIYQAVCAILLVLVAYLASLNLTTFLANKAEQREILATTEAVHGISKSTFRNPQAAYNELDAYSRRIDSLRHLLGRRIQLLPIVYNLFLELPEGVALQSLSADTALLSFGLVMPSPTADADAVKELRAAWERNEELMRRVLSIRPLTGERRTVGDQSMVYMQFECVLKK</sequence>
<keyword evidence="3" id="KW-1185">Reference proteome</keyword>
<protein>
    <submittedName>
        <fullName evidence="2">Uncharacterized protein</fullName>
    </submittedName>
</protein>
<dbReference type="RefSeq" id="WP_322609066.1">
    <property type="nucleotide sequence ID" value="NZ_JARVCO010000010.1"/>
</dbReference>
<evidence type="ECO:0000313" key="3">
    <source>
        <dbReference type="Proteomes" id="UP001290861"/>
    </source>
</evidence>
<keyword evidence="1" id="KW-0472">Membrane</keyword>